<dbReference type="Proteomes" id="UP000184292">
    <property type="component" value="Unassembled WGS sequence"/>
</dbReference>
<dbReference type="GO" id="GO:0005886">
    <property type="term" value="C:plasma membrane"/>
    <property type="evidence" value="ECO:0007669"/>
    <property type="project" value="UniProtKB-SubCell"/>
</dbReference>
<evidence type="ECO:0000256" key="2">
    <source>
        <dbReference type="ARBA" id="ARBA00006236"/>
    </source>
</evidence>
<keyword evidence="5 8" id="KW-0812">Transmembrane</keyword>
<evidence type="ECO:0000256" key="8">
    <source>
        <dbReference type="RuleBase" id="RU365088"/>
    </source>
</evidence>
<feature type="transmembrane region" description="Helical" evidence="8">
    <location>
        <begin position="99"/>
        <end position="116"/>
    </location>
</feature>
<feature type="domain" description="Major facilitator superfamily (MFS) profile" evidence="9">
    <location>
        <begin position="1"/>
        <end position="389"/>
    </location>
</feature>
<accession>A0A1M6EP82</accession>
<feature type="transmembrane region" description="Helical" evidence="8">
    <location>
        <begin position="246"/>
        <end position="266"/>
    </location>
</feature>
<evidence type="ECO:0000313" key="11">
    <source>
        <dbReference type="Proteomes" id="UP000184292"/>
    </source>
</evidence>
<feature type="transmembrane region" description="Helical" evidence="8">
    <location>
        <begin position="198"/>
        <end position="226"/>
    </location>
</feature>
<evidence type="ECO:0000256" key="3">
    <source>
        <dbReference type="ARBA" id="ARBA00022448"/>
    </source>
</evidence>
<dbReference type="RefSeq" id="WP_073329619.1">
    <property type="nucleotide sequence ID" value="NZ_FQYO01000003.1"/>
</dbReference>
<keyword evidence="6 8" id="KW-1133">Transmembrane helix</keyword>
<dbReference type="PANTHER" id="PTHR23502">
    <property type="entry name" value="MAJOR FACILITATOR SUPERFAMILY"/>
    <property type="match status" value="1"/>
</dbReference>
<evidence type="ECO:0000256" key="6">
    <source>
        <dbReference type="ARBA" id="ARBA00022989"/>
    </source>
</evidence>
<keyword evidence="11" id="KW-1185">Reference proteome</keyword>
<comment type="similarity">
    <text evidence="2 8">Belongs to the major facilitator superfamily. Bcr/CmlA family.</text>
</comment>
<evidence type="ECO:0000256" key="5">
    <source>
        <dbReference type="ARBA" id="ARBA00022692"/>
    </source>
</evidence>
<dbReference type="InterPro" id="IPR020846">
    <property type="entry name" value="MFS_dom"/>
</dbReference>
<dbReference type="SUPFAM" id="SSF103473">
    <property type="entry name" value="MFS general substrate transporter"/>
    <property type="match status" value="1"/>
</dbReference>
<keyword evidence="8" id="KW-0997">Cell inner membrane</keyword>
<name>A0A1M6EP82_9RHOB</name>
<keyword evidence="4" id="KW-1003">Cell membrane</keyword>
<evidence type="ECO:0000256" key="7">
    <source>
        <dbReference type="ARBA" id="ARBA00023136"/>
    </source>
</evidence>
<keyword evidence="3 8" id="KW-0813">Transport</keyword>
<reference evidence="10 11" key="1">
    <citation type="submission" date="2016-11" db="EMBL/GenBank/DDBJ databases">
        <authorList>
            <person name="Jaros S."/>
            <person name="Januszkiewicz K."/>
            <person name="Wedrychowicz H."/>
        </authorList>
    </citation>
    <scope>NUCLEOTIDE SEQUENCE [LARGE SCALE GENOMIC DNA]</scope>
    <source>
        <strain evidence="10 11">DSM 100565</strain>
    </source>
</reference>
<evidence type="ECO:0000256" key="4">
    <source>
        <dbReference type="ARBA" id="ARBA00022475"/>
    </source>
</evidence>
<dbReference type="NCBIfam" id="TIGR00710">
    <property type="entry name" value="efflux_Bcr_CflA"/>
    <property type="match status" value="1"/>
</dbReference>
<dbReference type="CDD" id="cd17320">
    <property type="entry name" value="MFS_MdfA_MDR_like"/>
    <property type="match status" value="1"/>
</dbReference>
<gene>
    <name evidence="10" type="ORF">SAMN05444417_2103</name>
</gene>
<dbReference type="InterPro" id="IPR004812">
    <property type="entry name" value="Efflux_drug-R_Bcr/CmlA"/>
</dbReference>
<dbReference type="OrthoDB" id="9800416at2"/>
<organism evidence="10 11">
    <name type="scientific">Wenxinia saemankumensis</name>
    <dbReference type="NCBI Taxonomy" id="1447782"/>
    <lineage>
        <taxon>Bacteria</taxon>
        <taxon>Pseudomonadati</taxon>
        <taxon>Pseudomonadota</taxon>
        <taxon>Alphaproteobacteria</taxon>
        <taxon>Rhodobacterales</taxon>
        <taxon>Roseobacteraceae</taxon>
        <taxon>Wenxinia</taxon>
    </lineage>
</organism>
<dbReference type="PROSITE" id="PS50850">
    <property type="entry name" value="MFS"/>
    <property type="match status" value="1"/>
</dbReference>
<feature type="transmembrane region" description="Helical" evidence="8">
    <location>
        <begin position="71"/>
        <end position="93"/>
    </location>
</feature>
<comment type="caution">
    <text evidence="8">Lacks conserved residue(s) required for the propagation of feature annotation.</text>
</comment>
<dbReference type="GO" id="GO:1990961">
    <property type="term" value="P:xenobiotic detoxification by transmembrane export across the plasma membrane"/>
    <property type="evidence" value="ECO:0007669"/>
    <property type="project" value="InterPro"/>
</dbReference>
<feature type="transmembrane region" description="Helical" evidence="8">
    <location>
        <begin position="366"/>
        <end position="385"/>
    </location>
</feature>
<dbReference type="AlphaFoldDB" id="A0A1M6EP82"/>
<feature type="transmembrane region" description="Helical" evidence="8">
    <location>
        <begin position="158"/>
        <end position="177"/>
    </location>
</feature>
<sequence>MLRTALVLGLMSAVGPFAIDLYLPALPAIEEALETDVAAVQLTLTTYFLAFGVSQLFYGPAADRFGRKPPIYLGLTIFGIGSVLAALAPTVGWLAAARFVQGLGGAAVMVIPRAIIRDRHTGAEATKLMAMVMLVISVSPLLAPLTGAGLLALGDWRLMFWALALGAVVCIAVAALFQEETLPPAHRRRIDLRSMGRGAKVLFTDPVFMGLTLIGGFGMASFFVFIASASFVYTESFGLTPTQFSLAFAVNAIGFFGASQIAGPLGGRFGMVPVMSRAVWGFAVFTVGLLVLTLMGQGTLWTIMFMLFCANFCLGLVIPASMVMALDPHGEIAGLASSLGGTMQMLAGGLMIVVTGPFFDGSPLPMVAAIAVCGTLALALALFTLPRAVTPPAAATP</sequence>
<dbReference type="Gene3D" id="1.20.1720.10">
    <property type="entry name" value="Multidrug resistance protein D"/>
    <property type="match status" value="1"/>
</dbReference>
<dbReference type="STRING" id="1447782.SAMN05444417_2103"/>
<dbReference type="GO" id="GO:0042910">
    <property type="term" value="F:xenobiotic transmembrane transporter activity"/>
    <property type="evidence" value="ECO:0007669"/>
    <property type="project" value="InterPro"/>
</dbReference>
<feature type="transmembrane region" description="Helical" evidence="8">
    <location>
        <begin position="301"/>
        <end position="320"/>
    </location>
</feature>
<feature type="transmembrane region" description="Helical" evidence="8">
    <location>
        <begin position="128"/>
        <end position="152"/>
    </location>
</feature>
<protein>
    <recommendedName>
        <fullName evidence="8">Bcr/CflA family efflux transporter</fullName>
    </recommendedName>
</protein>
<evidence type="ECO:0000256" key="1">
    <source>
        <dbReference type="ARBA" id="ARBA00004651"/>
    </source>
</evidence>
<proteinExistence type="inferred from homology"/>
<dbReference type="InterPro" id="IPR036259">
    <property type="entry name" value="MFS_trans_sf"/>
</dbReference>
<feature type="transmembrane region" description="Helical" evidence="8">
    <location>
        <begin position="332"/>
        <end position="354"/>
    </location>
</feature>
<feature type="transmembrane region" description="Helical" evidence="8">
    <location>
        <begin position="37"/>
        <end position="59"/>
    </location>
</feature>
<dbReference type="Pfam" id="PF07690">
    <property type="entry name" value="MFS_1"/>
    <property type="match status" value="1"/>
</dbReference>
<comment type="subcellular location">
    <subcellularLocation>
        <location evidence="8">Cell inner membrane</location>
        <topology evidence="8">Multi-pass membrane protein</topology>
    </subcellularLocation>
    <subcellularLocation>
        <location evidence="1">Cell membrane</location>
        <topology evidence="1">Multi-pass membrane protein</topology>
    </subcellularLocation>
</comment>
<dbReference type="InterPro" id="IPR011701">
    <property type="entry name" value="MFS"/>
</dbReference>
<feature type="transmembrane region" description="Helical" evidence="8">
    <location>
        <begin position="278"/>
        <end position="295"/>
    </location>
</feature>
<keyword evidence="7 8" id="KW-0472">Membrane</keyword>
<evidence type="ECO:0000259" key="9">
    <source>
        <dbReference type="PROSITE" id="PS50850"/>
    </source>
</evidence>
<dbReference type="PANTHER" id="PTHR23502:SF132">
    <property type="entry name" value="POLYAMINE TRANSPORTER 2-RELATED"/>
    <property type="match status" value="1"/>
</dbReference>
<dbReference type="EMBL" id="FQYO01000003">
    <property type="protein sequence ID" value="SHI87291.1"/>
    <property type="molecule type" value="Genomic_DNA"/>
</dbReference>
<evidence type="ECO:0000313" key="10">
    <source>
        <dbReference type="EMBL" id="SHI87291.1"/>
    </source>
</evidence>